<dbReference type="InterPro" id="IPR025846">
    <property type="entry name" value="TBL_N"/>
</dbReference>
<evidence type="ECO:0000256" key="3">
    <source>
        <dbReference type="ARBA" id="ARBA00022692"/>
    </source>
</evidence>
<keyword evidence="4" id="KW-0735">Signal-anchor</keyword>
<evidence type="ECO:0000313" key="11">
    <source>
        <dbReference type="Proteomes" id="UP000826656"/>
    </source>
</evidence>
<dbReference type="EMBL" id="JAIVGD010000011">
    <property type="protein sequence ID" value="KAH0770003.1"/>
    <property type="molecule type" value="Genomic_DNA"/>
</dbReference>
<evidence type="ECO:0000256" key="4">
    <source>
        <dbReference type="ARBA" id="ARBA00022968"/>
    </source>
</evidence>
<evidence type="ECO:0000259" key="9">
    <source>
        <dbReference type="Pfam" id="PF14416"/>
    </source>
</evidence>
<comment type="subcellular location">
    <subcellularLocation>
        <location evidence="1">Membrane</location>
        <topology evidence="1">Single-pass membrane protein</topology>
    </subcellularLocation>
</comment>
<reference evidence="10 11" key="1">
    <citation type="journal article" date="2021" name="bioRxiv">
        <title>Chromosome-scale and haplotype-resolved genome assembly of a tetraploid potato cultivar.</title>
        <authorList>
            <person name="Sun H."/>
            <person name="Jiao W.-B."/>
            <person name="Krause K."/>
            <person name="Campoy J.A."/>
            <person name="Goel M."/>
            <person name="Folz-Donahue K."/>
            <person name="Kukat C."/>
            <person name="Huettel B."/>
            <person name="Schneeberger K."/>
        </authorList>
    </citation>
    <scope>NUCLEOTIDE SEQUENCE [LARGE SCALE GENOMIC DNA]</scope>
    <source>
        <strain evidence="10">SolTubOtavaFocal</strain>
        <tissue evidence="10">Leaves</tissue>
    </source>
</reference>
<keyword evidence="11" id="KW-1185">Reference proteome</keyword>
<dbReference type="Proteomes" id="UP000826656">
    <property type="component" value="Unassembled WGS sequence"/>
</dbReference>
<comment type="similarity">
    <text evidence="2">Belongs to the PC-esterase family. TBL subfamily.</text>
</comment>
<keyword evidence="5 7" id="KW-1133">Transmembrane helix</keyword>
<dbReference type="PANTHER" id="PTHR32285">
    <property type="entry name" value="PROTEIN TRICHOME BIREFRINGENCE-LIKE 9-RELATED"/>
    <property type="match status" value="1"/>
</dbReference>
<evidence type="ECO:0000256" key="7">
    <source>
        <dbReference type="SAM" id="Phobius"/>
    </source>
</evidence>
<evidence type="ECO:0000313" key="10">
    <source>
        <dbReference type="EMBL" id="KAH0770003.1"/>
    </source>
</evidence>
<evidence type="ECO:0000256" key="1">
    <source>
        <dbReference type="ARBA" id="ARBA00004167"/>
    </source>
</evidence>
<feature type="domain" description="Trichome birefringence-like C-terminal" evidence="8">
    <location>
        <begin position="130"/>
        <end position="256"/>
    </location>
</feature>
<evidence type="ECO:0000256" key="5">
    <source>
        <dbReference type="ARBA" id="ARBA00022989"/>
    </source>
</evidence>
<evidence type="ECO:0000256" key="2">
    <source>
        <dbReference type="ARBA" id="ARBA00007727"/>
    </source>
</evidence>
<dbReference type="Pfam" id="PF14416">
    <property type="entry name" value="PMR5N"/>
    <property type="match status" value="1"/>
</dbReference>
<feature type="transmembrane region" description="Helical" evidence="7">
    <location>
        <begin position="20"/>
        <end position="39"/>
    </location>
</feature>
<feature type="domain" description="Trichome birefringence-like N-terminal" evidence="9">
    <location>
        <begin position="77"/>
        <end position="129"/>
    </location>
</feature>
<evidence type="ECO:0000256" key="6">
    <source>
        <dbReference type="ARBA" id="ARBA00023136"/>
    </source>
</evidence>
<keyword evidence="6 7" id="KW-0472">Membrane</keyword>
<accession>A0ABQ7VNL3</accession>
<dbReference type="InterPro" id="IPR029962">
    <property type="entry name" value="TBL"/>
</dbReference>
<name>A0ABQ7VNL3_SOLTU</name>
<feature type="domain" description="Trichome birefringence-like C-terminal" evidence="8">
    <location>
        <begin position="260"/>
        <end position="326"/>
    </location>
</feature>
<organism evidence="10 11">
    <name type="scientific">Solanum tuberosum</name>
    <name type="common">Potato</name>
    <dbReference type="NCBI Taxonomy" id="4113"/>
    <lineage>
        <taxon>Eukaryota</taxon>
        <taxon>Viridiplantae</taxon>
        <taxon>Streptophyta</taxon>
        <taxon>Embryophyta</taxon>
        <taxon>Tracheophyta</taxon>
        <taxon>Spermatophyta</taxon>
        <taxon>Magnoliopsida</taxon>
        <taxon>eudicotyledons</taxon>
        <taxon>Gunneridae</taxon>
        <taxon>Pentapetalae</taxon>
        <taxon>asterids</taxon>
        <taxon>lamiids</taxon>
        <taxon>Solanales</taxon>
        <taxon>Solanaceae</taxon>
        <taxon>Solanoideae</taxon>
        <taxon>Solaneae</taxon>
        <taxon>Solanum</taxon>
    </lineage>
</organism>
<protein>
    <recommendedName>
        <fullName evidence="12">Trichome birefringence-like N-terminal domain-containing protein</fullName>
    </recommendedName>
</protein>
<dbReference type="InterPro" id="IPR026057">
    <property type="entry name" value="TBL_C"/>
</dbReference>
<sequence>MELLPFWRNFSTAQRTPRILILVSLTLIILGLIPLYHPFYRYPANLVVDHSSKITSSLSYGTTTKYQKIIEQDDEDTCDVFIGEWVHNPDAPYYTNLTCWAIHEHQNCMKYGRPDIDFLKWRWKPKGCDLPIFNPYQFLDMMRNKSMAFIGDSVGRNQMQSLICLLSRVEYPIDISYDTDQNFRRWKYTTYNFTLAAYWSPFLVTVKESDPDGPSHTGLFNLYLDEPDPKWTTQIENEQFNYLILNSAHWYTRTQVEEFKIAAKEGKKKGKRFRLLDMTQAMLLRPDGHPSKYGHWPNANVVLYNDCVHWCLPGPIDTWSDFLLHMLKLEGRRALEESLQLK</sequence>
<gene>
    <name evidence="10" type="ORF">KY290_013984</name>
</gene>
<keyword evidence="3 7" id="KW-0812">Transmembrane</keyword>
<proteinExistence type="inferred from homology"/>
<dbReference type="Pfam" id="PF13839">
    <property type="entry name" value="PC-Esterase"/>
    <property type="match status" value="2"/>
</dbReference>
<comment type="caution">
    <text evidence="10">The sequence shown here is derived from an EMBL/GenBank/DDBJ whole genome shotgun (WGS) entry which is preliminary data.</text>
</comment>
<evidence type="ECO:0000259" key="8">
    <source>
        <dbReference type="Pfam" id="PF13839"/>
    </source>
</evidence>
<dbReference type="PANTHER" id="PTHR32285:SF194">
    <property type="entry name" value="PROTEIN TRICHOME BIREFRINGENCE-LIKE 19"/>
    <property type="match status" value="1"/>
</dbReference>
<evidence type="ECO:0008006" key="12">
    <source>
        <dbReference type="Google" id="ProtNLM"/>
    </source>
</evidence>